<feature type="compositionally biased region" description="Low complexity" evidence="5">
    <location>
        <begin position="20"/>
        <end position="33"/>
    </location>
</feature>
<evidence type="ECO:0000256" key="5">
    <source>
        <dbReference type="SAM" id="MobiDB-lite"/>
    </source>
</evidence>
<reference evidence="7 8" key="1">
    <citation type="submission" date="2023-11" db="EMBL/GenBank/DDBJ databases">
        <title>Streptococcus wuxiensis sp. nov., Streptococcus jiangnanensis sp. nov., Streptococcus fermentans sp. nov., three novel members of the genus Streptococcus isolated from breast milk.</title>
        <authorList>
            <person name="Zhou Y."/>
            <person name="Yang B."/>
        </authorList>
    </citation>
    <scope>NUCLEOTIDE SEQUENCE [LARGE SCALE GENOMIC DNA]</scope>
    <source>
        <strain evidence="7 8">BJSWXB5TM5</strain>
    </source>
</reference>
<comment type="caution">
    <text evidence="7">The sequence shown here is derived from an EMBL/GenBank/DDBJ whole genome shotgun (WGS) entry which is preliminary data.</text>
</comment>
<evidence type="ECO:0000256" key="1">
    <source>
        <dbReference type="ARBA" id="ARBA00022512"/>
    </source>
</evidence>
<dbReference type="PROSITE" id="PS50847">
    <property type="entry name" value="GRAM_POS_ANCHORING"/>
    <property type="match status" value="1"/>
</dbReference>
<organism evidence="7 8">
    <name type="scientific">Streptococcus fermentans</name>
    <dbReference type="NCBI Taxonomy" id="3095082"/>
    <lineage>
        <taxon>Bacteria</taxon>
        <taxon>Bacillati</taxon>
        <taxon>Bacillota</taxon>
        <taxon>Bacilli</taxon>
        <taxon>Lactobacillales</taxon>
        <taxon>Streptococcaceae</taxon>
        <taxon>Streptococcus</taxon>
    </lineage>
</organism>
<sequence length="196" mass="19957">MVAPSVKADTVETKPEVGSTTETTKPTTGEENVTYAAPAVEVAPAAVAKEKVEKAVETTQNSNEEPVVAAEKAKEADSIQAPEVTVVYNPSALTDEEKAKVVAAVKVANPTATDVQVQTDGSVVVTFADGSVATIAANKVVNEATKESSAQAPAKKAGAKEVPNTGTKLSSASLGLALLAAVTGGLLIAKKREEEE</sequence>
<evidence type="ECO:0000313" key="8">
    <source>
        <dbReference type="Proteomes" id="UP001280591"/>
    </source>
</evidence>
<proteinExistence type="predicted"/>
<evidence type="ECO:0000256" key="4">
    <source>
        <dbReference type="ARBA" id="ARBA00023088"/>
    </source>
</evidence>
<feature type="region of interest" description="Disordered" evidence="5">
    <location>
        <begin position="146"/>
        <end position="166"/>
    </location>
</feature>
<feature type="domain" description="Gram-positive cocci surface proteins LPxTG" evidence="6">
    <location>
        <begin position="162"/>
        <end position="196"/>
    </location>
</feature>
<dbReference type="EMBL" id="JAXHDP010000015">
    <property type="protein sequence ID" value="MDY4346832.1"/>
    <property type="molecule type" value="Genomic_DNA"/>
</dbReference>
<name>A0ABU5G0W4_9STRE</name>
<keyword evidence="3" id="KW-0732">Signal</keyword>
<dbReference type="RefSeq" id="WP_320693321.1">
    <property type="nucleotide sequence ID" value="NZ_JAXHDP010000015.1"/>
</dbReference>
<dbReference type="InterPro" id="IPR044024">
    <property type="entry name" value="aRib"/>
</dbReference>
<evidence type="ECO:0000256" key="3">
    <source>
        <dbReference type="ARBA" id="ARBA00022729"/>
    </source>
</evidence>
<dbReference type="InterPro" id="IPR019931">
    <property type="entry name" value="LPXTG_anchor"/>
</dbReference>
<feature type="region of interest" description="Disordered" evidence="5">
    <location>
        <begin position="54"/>
        <end position="76"/>
    </location>
</feature>
<feature type="region of interest" description="Disordered" evidence="5">
    <location>
        <begin position="1"/>
        <end position="33"/>
    </location>
</feature>
<dbReference type="Pfam" id="PF18938">
    <property type="entry name" value="aRib"/>
    <property type="match status" value="1"/>
</dbReference>
<dbReference type="NCBIfam" id="TIGR01167">
    <property type="entry name" value="LPXTG_anchor"/>
    <property type="match status" value="1"/>
</dbReference>
<keyword evidence="4" id="KW-0572">Peptidoglycan-anchor</keyword>
<dbReference type="Proteomes" id="UP001280591">
    <property type="component" value="Unassembled WGS sequence"/>
</dbReference>
<keyword evidence="1" id="KW-0134">Cell wall</keyword>
<protein>
    <submittedName>
        <fullName evidence="7">LPXTG cell wall anchor domain-containing protein</fullName>
    </submittedName>
</protein>
<gene>
    <name evidence="7" type="ORF">SPC81_09525</name>
</gene>
<keyword evidence="8" id="KW-1185">Reference proteome</keyword>
<keyword evidence="2" id="KW-0964">Secreted</keyword>
<evidence type="ECO:0000313" key="7">
    <source>
        <dbReference type="EMBL" id="MDY4346832.1"/>
    </source>
</evidence>
<evidence type="ECO:0000259" key="6">
    <source>
        <dbReference type="PROSITE" id="PS50847"/>
    </source>
</evidence>
<dbReference type="Pfam" id="PF00746">
    <property type="entry name" value="Gram_pos_anchor"/>
    <property type="match status" value="1"/>
</dbReference>
<dbReference type="Gene3D" id="3.10.20.890">
    <property type="match status" value="1"/>
</dbReference>
<accession>A0ABU5G0W4</accession>
<evidence type="ECO:0000256" key="2">
    <source>
        <dbReference type="ARBA" id="ARBA00022525"/>
    </source>
</evidence>